<dbReference type="CDD" id="cd08966">
    <property type="entry name" value="EcFpg-like_N"/>
    <property type="match status" value="1"/>
</dbReference>
<dbReference type="EC" id="4.2.99.18" evidence="15"/>
<comment type="catalytic activity">
    <reaction evidence="1 15">
        <text>Hydrolysis of DNA containing ring-opened 7-methylguanine residues, releasing 2,6-diamino-4-hydroxy-5-(N-methyl)formamidopyrimidine.</text>
        <dbReference type="EC" id="3.2.2.23"/>
    </reaction>
</comment>
<evidence type="ECO:0000256" key="7">
    <source>
        <dbReference type="ARBA" id="ARBA00022801"/>
    </source>
</evidence>
<evidence type="ECO:0000256" key="15">
    <source>
        <dbReference type="HAMAP-Rule" id="MF_00103"/>
    </source>
</evidence>
<keyword evidence="12 15" id="KW-0511">Multifunctional enzyme</keyword>
<keyword evidence="11 15" id="KW-0456">Lyase</keyword>
<evidence type="ECO:0000256" key="9">
    <source>
        <dbReference type="ARBA" id="ARBA00023125"/>
    </source>
</evidence>
<keyword evidence="9 15" id="KW-0238">DNA-binding</keyword>
<dbReference type="PANTHER" id="PTHR22993:SF9">
    <property type="entry name" value="FORMAMIDOPYRIMIDINE-DNA GLYCOSYLASE"/>
    <property type="match status" value="1"/>
</dbReference>
<dbReference type="OrthoDB" id="9800855at2"/>
<comment type="catalytic activity">
    <reaction evidence="14 15">
        <text>2'-deoxyribonucleotide-(2'-deoxyribose 5'-phosphate)-2'-deoxyribonucleotide-DNA = a 3'-end 2'-deoxyribonucleotide-(2,3-dehydro-2,3-deoxyribose 5'-phosphate)-DNA + a 5'-end 5'-phospho-2'-deoxyribonucleoside-DNA + H(+)</text>
        <dbReference type="Rhea" id="RHEA:66592"/>
        <dbReference type="Rhea" id="RHEA-COMP:13180"/>
        <dbReference type="Rhea" id="RHEA-COMP:16897"/>
        <dbReference type="Rhea" id="RHEA-COMP:17067"/>
        <dbReference type="ChEBI" id="CHEBI:15378"/>
        <dbReference type="ChEBI" id="CHEBI:136412"/>
        <dbReference type="ChEBI" id="CHEBI:157695"/>
        <dbReference type="ChEBI" id="CHEBI:167181"/>
        <dbReference type="EC" id="4.2.99.18"/>
    </reaction>
</comment>
<feature type="binding site" evidence="15">
    <location>
        <position position="119"/>
    </location>
    <ligand>
        <name>DNA</name>
        <dbReference type="ChEBI" id="CHEBI:16991"/>
    </ligand>
</feature>
<dbReference type="EMBL" id="BAEE01000063">
    <property type="protein sequence ID" value="GAB10981.1"/>
    <property type="molecule type" value="Genomic_DNA"/>
</dbReference>
<comment type="function">
    <text evidence="15">Involved in base excision repair of DNA damaged by oxidation or by mutagenic agents. Acts as DNA glycosylase that recognizes and removes damaged bases. Has a preference for oxidized purines, such as 7,8-dihydro-8-oxoguanine (8-oxoG). Has AP (apurinic/apyrimidinic) lyase activity and introduces nicks in the DNA strand. Cleaves the DNA backbone by beta-delta elimination to generate a single-strand break at the site of the removed base with both 3'- and 5'-phosphates.</text>
</comment>
<dbReference type="InterPro" id="IPR000214">
    <property type="entry name" value="Znf_DNA_glyclase/AP_lyase"/>
</dbReference>
<dbReference type="Gene3D" id="3.20.190.10">
    <property type="entry name" value="MutM-like, N-terminal"/>
    <property type="match status" value="1"/>
</dbReference>
<dbReference type="AlphaFoldDB" id="G7H556"/>
<keyword evidence="4 15" id="KW-0479">Metal-binding</keyword>
<dbReference type="GO" id="GO:0008270">
    <property type="term" value="F:zinc ion binding"/>
    <property type="evidence" value="ECO:0007669"/>
    <property type="project" value="UniProtKB-UniRule"/>
</dbReference>
<feature type="active site" description="Proton donor" evidence="15">
    <location>
        <position position="3"/>
    </location>
</feature>
<feature type="binding site" evidence="15">
    <location>
        <position position="101"/>
    </location>
    <ligand>
        <name>DNA</name>
        <dbReference type="ChEBI" id="CHEBI:16991"/>
    </ligand>
</feature>
<evidence type="ECO:0000256" key="12">
    <source>
        <dbReference type="ARBA" id="ARBA00023268"/>
    </source>
</evidence>
<dbReference type="GO" id="GO:0140078">
    <property type="term" value="F:class I DNA-(apurinic or apyrimidinic site) endonuclease activity"/>
    <property type="evidence" value="ECO:0007669"/>
    <property type="project" value="UniProtKB-EC"/>
</dbReference>
<dbReference type="EC" id="3.2.2.23" evidence="15"/>
<feature type="domain" description="FPG-type" evidence="16">
    <location>
        <begin position="254"/>
        <end position="288"/>
    </location>
</feature>
<evidence type="ECO:0000256" key="2">
    <source>
        <dbReference type="ARBA" id="ARBA00009409"/>
    </source>
</evidence>
<dbReference type="GO" id="GO:0006979">
    <property type="term" value="P:response to oxidative stress"/>
    <property type="evidence" value="ECO:0007669"/>
    <property type="project" value="UniProtKB-ARBA"/>
</dbReference>
<evidence type="ECO:0000256" key="11">
    <source>
        <dbReference type="ARBA" id="ARBA00023239"/>
    </source>
</evidence>
<evidence type="ECO:0000313" key="19">
    <source>
        <dbReference type="Proteomes" id="UP000035088"/>
    </source>
</evidence>
<dbReference type="SUPFAM" id="SSF46946">
    <property type="entry name" value="S13-like H2TH domain"/>
    <property type="match status" value="1"/>
</dbReference>
<dbReference type="InterPro" id="IPR020629">
    <property type="entry name" value="FPG_Glyclase"/>
</dbReference>
<dbReference type="HAMAP" id="MF_00103">
    <property type="entry name" value="Fapy_DNA_glycosyl"/>
    <property type="match status" value="1"/>
</dbReference>
<name>G7H556_9ACTN</name>
<comment type="cofactor">
    <cofactor evidence="15">
        <name>Zn(2+)</name>
        <dbReference type="ChEBI" id="CHEBI:29105"/>
    </cofactor>
    <text evidence="15">Binds 1 zinc ion per subunit.</text>
</comment>
<evidence type="ECO:0000256" key="14">
    <source>
        <dbReference type="ARBA" id="ARBA00044632"/>
    </source>
</evidence>
<dbReference type="Pfam" id="PF06831">
    <property type="entry name" value="H2TH"/>
    <property type="match status" value="1"/>
</dbReference>
<keyword evidence="5 15" id="KW-0227">DNA damage</keyword>
<evidence type="ECO:0000256" key="10">
    <source>
        <dbReference type="ARBA" id="ARBA00023204"/>
    </source>
</evidence>
<feature type="domain" description="Formamidopyrimidine-DNA glycosylase catalytic" evidence="17">
    <location>
        <begin position="2"/>
        <end position="122"/>
    </location>
</feature>
<evidence type="ECO:0000256" key="13">
    <source>
        <dbReference type="ARBA" id="ARBA00023295"/>
    </source>
</evidence>
<reference evidence="18 19" key="1">
    <citation type="submission" date="2011-11" db="EMBL/GenBank/DDBJ databases">
        <title>Whole genome shotgun sequence of Gordonia araii NBRC 100433.</title>
        <authorList>
            <person name="Yoshida Y."/>
            <person name="Hosoyama A."/>
            <person name="Tsuchikane K."/>
            <person name="Katsumata H."/>
            <person name="Yamazaki S."/>
            <person name="Fujita N."/>
        </authorList>
    </citation>
    <scope>NUCLEOTIDE SEQUENCE [LARGE SCALE GENOMIC DNA]</scope>
    <source>
        <strain evidence="18 19">NBRC 100433</strain>
    </source>
</reference>
<keyword evidence="7 15" id="KW-0378">Hydrolase</keyword>
<keyword evidence="19" id="KW-1185">Reference proteome</keyword>
<dbReference type="SUPFAM" id="SSF81624">
    <property type="entry name" value="N-terminal domain of MutM-like DNA repair proteins"/>
    <property type="match status" value="1"/>
</dbReference>
<gene>
    <name evidence="15 18" type="primary">mutM</name>
    <name evidence="15" type="synonym">fpg</name>
    <name evidence="18" type="ORF">GOARA_063_01800</name>
</gene>
<dbReference type="Gene3D" id="1.10.8.50">
    <property type="match status" value="1"/>
</dbReference>
<proteinExistence type="inferred from homology"/>
<dbReference type="PROSITE" id="PS51066">
    <property type="entry name" value="ZF_FPG_2"/>
    <property type="match status" value="1"/>
</dbReference>
<evidence type="ECO:0000256" key="5">
    <source>
        <dbReference type="ARBA" id="ARBA00022763"/>
    </source>
</evidence>
<dbReference type="Pfam" id="PF01149">
    <property type="entry name" value="Fapy_DNA_glyco"/>
    <property type="match status" value="1"/>
</dbReference>
<comment type="similarity">
    <text evidence="2 15">Belongs to the FPG family.</text>
</comment>
<dbReference type="SUPFAM" id="SSF57716">
    <property type="entry name" value="Glucocorticoid receptor-like (DNA-binding domain)"/>
    <property type="match status" value="1"/>
</dbReference>
<dbReference type="FunFam" id="1.10.8.50:FF:000003">
    <property type="entry name" value="Formamidopyrimidine-DNA glycosylase"/>
    <property type="match status" value="1"/>
</dbReference>
<dbReference type="InterPro" id="IPR010663">
    <property type="entry name" value="Znf_FPG/IleRS"/>
</dbReference>
<organism evidence="18 19">
    <name type="scientific">Gordonia araii NBRC 100433</name>
    <dbReference type="NCBI Taxonomy" id="1073574"/>
    <lineage>
        <taxon>Bacteria</taxon>
        <taxon>Bacillati</taxon>
        <taxon>Actinomycetota</taxon>
        <taxon>Actinomycetes</taxon>
        <taxon>Mycobacteriales</taxon>
        <taxon>Gordoniaceae</taxon>
        <taxon>Gordonia</taxon>
    </lineage>
</organism>
<evidence type="ECO:0000313" key="18">
    <source>
        <dbReference type="EMBL" id="GAB10981.1"/>
    </source>
</evidence>
<keyword evidence="10 15" id="KW-0234">DNA repair</keyword>
<evidence type="ECO:0000259" key="17">
    <source>
        <dbReference type="PROSITE" id="PS51068"/>
    </source>
</evidence>
<feature type="active site" description="Schiff-base intermediate with DNA" evidence="15">
    <location>
        <position position="2"/>
    </location>
</feature>
<dbReference type="RefSeq" id="WP_007323056.1">
    <property type="nucleotide sequence ID" value="NZ_BAEE01000063.1"/>
</dbReference>
<dbReference type="InterPro" id="IPR015886">
    <property type="entry name" value="H2TH_FPG"/>
</dbReference>
<dbReference type="InterPro" id="IPR015887">
    <property type="entry name" value="DNA_glyclase_Znf_dom_DNA_BS"/>
</dbReference>
<evidence type="ECO:0000256" key="4">
    <source>
        <dbReference type="ARBA" id="ARBA00022723"/>
    </source>
</evidence>
<dbReference type="InterPro" id="IPR010979">
    <property type="entry name" value="Ribosomal_uS13-like_H2TH"/>
</dbReference>
<dbReference type="GO" id="GO:0006284">
    <property type="term" value="P:base-excision repair"/>
    <property type="evidence" value="ECO:0007669"/>
    <property type="project" value="InterPro"/>
</dbReference>
<dbReference type="SMART" id="SM01232">
    <property type="entry name" value="H2TH"/>
    <property type="match status" value="1"/>
</dbReference>
<dbReference type="GO" id="GO:0034039">
    <property type="term" value="F:8-oxo-7,8-dihydroguanine DNA N-glycosylase activity"/>
    <property type="evidence" value="ECO:0007669"/>
    <property type="project" value="TreeGrafter"/>
</dbReference>
<dbReference type="STRING" id="1073574.GOARA_063_01800"/>
<evidence type="ECO:0000259" key="16">
    <source>
        <dbReference type="PROSITE" id="PS51066"/>
    </source>
</evidence>
<evidence type="ECO:0000256" key="6">
    <source>
        <dbReference type="ARBA" id="ARBA00022771"/>
    </source>
</evidence>
<dbReference type="GO" id="GO:0003684">
    <property type="term" value="F:damaged DNA binding"/>
    <property type="evidence" value="ECO:0007669"/>
    <property type="project" value="InterPro"/>
</dbReference>
<dbReference type="Pfam" id="PF06827">
    <property type="entry name" value="zf-FPG_IleRS"/>
    <property type="match status" value="1"/>
</dbReference>
<feature type="active site" description="Proton donor; for beta-elimination activity" evidence="15">
    <location>
        <position position="61"/>
    </location>
</feature>
<feature type="active site" description="Proton donor; for delta-elimination activity" evidence="15">
    <location>
        <position position="278"/>
    </location>
</feature>
<protein>
    <recommendedName>
        <fullName evidence="15">Formamidopyrimidine-DNA glycosylase</fullName>
        <shortName evidence="15">Fapy-DNA glycosylase</shortName>
        <ecNumber evidence="15">3.2.2.23</ecNumber>
    </recommendedName>
    <alternativeName>
        <fullName evidence="15">DNA-(apurinic or apyrimidinic site) lyase MutM</fullName>
        <shortName evidence="15">AP lyase MutM</shortName>
        <ecNumber evidence="15">4.2.99.18</ecNumber>
    </alternativeName>
</protein>
<sequence>MPELPEVETVRLGVEKHVVGQTFTDVAVRHDRAVRRQTGGAPELIGRLRGKTAVAARRRGKYLWLDLADATGAVDEALVIHLGMSGQLRIVDDDESSDGKHLRIAARLSDRGFLFVDQRTFGGWQVDDLVPDVHDTARSVPSVVAHIAPDPFDEVYDAGLVAAVMRRKHTEVKRVLLDQTVVSGIGNIYADEALWRARLRGTRLTDSISRAKLVELLQHARDVMDAALAVGGTSFDELYVNVNGESGYFARALNAYGREGQPCYRCGSLLRRESFMNRSSFYCPKCQRPPHRGTRSRAPSLA</sequence>
<comment type="subunit">
    <text evidence="3 15">Monomer.</text>
</comment>
<dbReference type="Proteomes" id="UP000035088">
    <property type="component" value="Unassembled WGS sequence"/>
</dbReference>
<dbReference type="InterPro" id="IPR035937">
    <property type="entry name" value="FPG_N"/>
</dbReference>
<evidence type="ECO:0000256" key="1">
    <source>
        <dbReference type="ARBA" id="ARBA00001668"/>
    </source>
</evidence>
<keyword evidence="8 15" id="KW-0862">Zinc</keyword>
<dbReference type="InterPro" id="IPR012319">
    <property type="entry name" value="FPG_cat"/>
</dbReference>
<evidence type="ECO:0000256" key="8">
    <source>
        <dbReference type="ARBA" id="ARBA00022833"/>
    </source>
</evidence>
<dbReference type="PROSITE" id="PS01242">
    <property type="entry name" value="ZF_FPG_1"/>
    <property type="match status" value="1"/>
</dbReference>
<dbReference type="PROSITE" id="PS51068">
    <property type="entry name" value="FPG_CAT"/>
    <property type="match status" value="1"/>
</dbReference>
<accession>G7H556</accession>
<dbReference type="SMART" id="SM00898">
    <property type="entry name" value="Fapy_DNA_glyco"/>
    <property type="match status" value="1"/>
</dbReference>
<comment type="caution">
    <text evidence="18">The sequence shown here is derived from an EMBL/GenBank/DDBJ whole genome shotgun (WGS) entry which is preliminary data.</text>
</comment>
<dbReference type="GO" id="GO:0003690">
    <property type="term" value="F:double-stranded DNA binding"/>
    <property type="evidence" value="ECO:0007669"/>
    <property type="project" value="UniProtKB-ARBA"/>
</dbReference>
<keyword evidence="13 15" id="KW-0326">Glycosidase</keyword>
<dbReference type="NCBIfam" id="TIGR00577">
    <property type="entry name" value="fpg"/>
    <property type="match status" value="1"/>
</dbReference>
<dbReference type="PANTHER" id="PTHR22993">
    <property type="entry name" value="FORMAMIDOPYRIMIDINE-DNA GLYCOSYLASE"/>
    <property type="match status" value="1"/>
</dbReference>
<evidence type="ECO:0000256" key="3">
    <source>
        <dbReference type="ARBA" id="ARBA00011245"/>
    </source>
</evidence>
<feature type="binding site" evidence="15">
    <location>
        <position position="168"/>
    </location>
    <ligand>
        <name>DNA</name>
        <dbReference type="ChEBI" id="CHEBI:16991"/>
    </ligand>
</feature>
<dbReference type="NCBIfam" id="NF002211">
    <property type="entry name" value="PRK01103.1"/>
    <property type="match status" value="1"/>
</dbReference>
<keyword evidence="6 15" id="KW-0863">Zinc-finger</keyword>